<dbReference type="EMBL" id="MCGR01000033">
    <property type="protein sequence ID" value="ORY76919.1"/>
    <property type="molecule type" value="Genomic_DNA"/>
</dbReference>
<evidence type="ECO:0000313" key="2">
    <source>
        <dbReference type="Proteomes" id="UP000193467"/>
    </source>
</evidence>
<organism evidence="1 2">
    <name type="scientific">Leucosporidium creatinivorum</name>
    <dbReference type="NCBI Taxonomy" id="106004"/>
    <lineage>
        <taxon>Eukaryota</taxon>
        <taxon>Fungi</taxon>
        <taxon>Dikarya</taxon>
        <taxon>Basidiomycota</taxon>
        <taxon>Pucciniomycotina</taxon>
        <taxon>Microbotryomycetes</taxon>
        <taxon>Leucosporidiales</taxon>
        <taxon>Leucosporidium</taxon>
    </lineage>
</organism>
<name>A0A1Y2EZ87_9BASI</name>
<dbReference type="InParanoid" id="A0A1Y2EZ87"/>
<reference evidence="1 2" key="1">
    <citation type="submission" date="2016-07" db="EMBL/GenBank/DDBJ databases">
        <title>Pervasive Adenine N6-methylation of Active Genes in Fungi.</title>
        <authorList>
            <consortium name="DOE Joint Genome Institute"/>
            <person name="Mondo S.J."/>
            <person name="Dannebaum R.O."/>
            <person name="Kuo R.C."/>
            <person name="Labutti K."/>
            <person name="Haridas S."/>
            <person name="Kuo A."/>
            <person name="Salamov A."/>
            <person name="Ahrendt S.R."/>
            <person name="Lipzen A."/>
            <person name="Sullivan W."/>
            <person name="Andreopoulos W.B."/>
            <person name="Clum A."/>
            <person name="Lindquist E."/>
            <person name="Daum C."/>
            <person name="Ramamoorthy G.K."/>
            <person name="Gryganskyi A."/>
            <person name="Culley D."/>
            <person name="Magnuson J.K."/>
            <person name="James T.Y."/>
            <person name="O'Malley M.A."/>
            <person name="Stajich J.E."/>
            <person name="Spatafora J.W."/>
            <person name="Visel A."/>
            <person name="Grigoriev I.V."/>
        </authorList>
    </citation>
    <scope>NUCLEOTIDE SEQUENCE [LARGE SCALE GENOMIC DNA]</scope>
    <source>
        <strain evidence="1 2">62-1032</strain>
    </source>
</reference>
<protein>
    <submittedName>
        <fullName evidence="1">Uncharacterized protein</fullName>
    </submittedName>
</protein>
<comment type="caution">
    <text evidence="1">The sequence shown here is derived from an EMBL/GenBank/DDBJ whole genome shotgun (WGS) entry which is preliminary data.</text>
</comment>
<dbReference type="Proteomes" id="UP000193467">
    <property type="component" value="Unassembled WGS sequence"/>
</dbReference>
<keyword evidence="2" id="KW-1185">Reference proteome</keyword>
<dbReference type="AlphaFoldDB" id="A0A1Y2EZ87"/>
<accession>A0A1Y2EZ87</accession>
<sequence length="228" mass="26196">MEELLHQHYFSMRVSQLIVEPAEVPTNAQTTELIDKCFAFAKLYRLPQALFRSQQWQQKWDEIATGAETVLEGYRRDQQSDSRGMVIARRENLMKHLFAEYNARRPFTILLQIGPHSKPADSTGHVFSMVSFVYRKMLHASRGIEHASALVFVGHRDWATLNRWERINEKRGVAQILNGEGLFTIASTSGASLQSLGHHVPSFPVLPRARRGRRSRAVWQSELEGRWA</sequence>
<gene>
    <name evidence="1" type="ORF">BCR35DRAFT_332728</name>
</gene>
<evidence type="ECO:0000313" key="1">
    <source>
        <dbReference type="EMBL" id="ORY76919.1"/>
    </source>
</evidence>
<proteinExistence type="predicted"/>